<proteinExistence type="predicted"/>
<keyword evidence="2" id="KW-1185">Reference proteome</keyword>
<dbReference type="EMBL" id="CP134146">
    <property type="protein sequence ID" value="WNC67528.1"/>
    <property type="molecule type" value="Genomic_DNA"/>
</dbReference>
<sequence length="131" mass="15772">MSKDKLQNIRVRYNLTNYTQIDMQYLEVGSRSYIEFNGYSSAVIKNPKRRPDLRSKLKSEPLRQYIRLRSDVWFRNIELKDIAINQFKNSRRNADPPIKNSWCVTFIDKLTRSRYIFAYINGKKYIDIHKS</sequence>
<dbReference type="Proteomes" id="UP001248581">
    <property type="component" value="Chromosome"/>
</dbReference>
<reference evidence="2" key="1">
    <citation type="submission" date="2023-09" db="EMBL/GenBank/DDBJ databases">
        <authorList>
            <person name="Li S."/>
            <person name="Li X."/>
            <person name="Zhang C."/>
            <person name="Zhao Z."/>
        </authorList>
    </citation>
    <scope>NUCLEOTIDE SEQUENCE [LARGE SCALE GENOMIC DNA]</scope>
    <source>
        <strain evidence="2">SQ345</strain>
    </source>
</reference>
<dbReference type="RefSeq" id="WP_348386687.1">
    <property type="nucleotide sequence ID" value="NZ_CP134146.1"/>
</dbReference>
<evidence type="ECO:0000313" key="2">
    <source>
        <dbReference type="Proteomes" id="UP001248581"/>
    </source>
</evidence>
<gene>
    <name evidence="1" type="ORF">RI845_13500</name>
</gene>
<evidence type="ECO:0000313" key="1">
    <source>
        <dbReference type="EMBL" id="WNC67528.1"/>
    </source>
</evidence>
<name>A0ABY9TGY0_9GAMM</name>
<accession>A0ABY9TGY0</accession>
<organism evidence="1 2">
    <name type="scientific">Thalassotalea nanhaiensis</name>
    <dbReference type="NCBI Taxonomy" id="3065648"/>
    <lineage>
        <taxon>Bacteria</taxon>
        <taxon>Pseudomonadati</taxon>
        <taxon>Pseudomonadota</taxon>
        <taxon>Gammaproteobacteria</taxon>
        <taxon>Alteromonadales</taxon>
        <taxon>Colwelliaceae</taxon>
        <taxon>Thalassotalea</taxon>
    </lineage>
</organism>
<protein>
    <submittedName>
        <fullName evidence="1">Uncharacterized protein</fullName>
    </submittedName>
</protein>